<dbReference type="InterPro" id="IPR005467">
    <property type="entry name" value="His_kinase_dom"/>
</dbReference>
<dbReference type="Proteomes" id="UP000198935">
    <property type="component" value="Unassembled WGS sequence"/>
</dbReference>
<dbReference type="SUPFAM" id="SSF55874">
    <property type="entry name" value="ATPase domain of HSP90 chaperone/DNA topoisomerase II/histidine kinase"/>
    <property type="match status" value="1"/>
</dbReference>
<dbReference type="InterPro" id="IPR036890">
    <property type="entry name" value="HATPase_C_sf"/>
</dbReference>
<gene>
    <name evidence="8" type="ORF">SAMN05421736_11756</name>
</gene>
<dbReference type="PROSITE" id="PS50109">
    <property type="entry name" value="HIS_KIN"/>
    <property type="match status" value="1"/>
</dbReference>
<organism evidence="8 9">
    <name type="scientific">Evansella caseinilytica</name>
    <dbReference type="NCBI Taxonomy" id="1503961"/>
    <lineage>
        <taxon>Bacteria</taxon>
        <taxon>Bacillati</taxon>
        <taxon>Bacillota</taxon>
        <taxon>Bacilli</taxon>
        <taxon>Bacillales</taxon>
        <taxon>Bacillaceae</taxon>
        <taxon>Evansella</taxon>
    </lineage>
</organism>
<proteinExistence type="predicted"/>
<dbReference type="InterPro" id="IPR003594">
    <property type="entry name" value="HATPase_dom"/>
</dbReference>
<feature type="domain" description="Histidine kinase" evidence="7">
    <location>
        <begin position="464"/>
        <end position="576"/>
    </location>
</feature>
<evidence type="ECO:0000256" key="1">
    <source>
        <dbReference type="ARBA" id="ARBA00022679"/>
    </source>
</evidence>
<keyword evidence="2" id="KW-0547">Nucleotide-binding</keyword>
<dbReference type="STRING" id="1503961.SAMN05421736_11756"/>
<dbReference type="GO" id="GO:0005524">
    <property type="term" value="F:ATP binding"/>
    <property type="evidence" value="ECO:0007669"/>
    <property type="project" value="UniProtKB-KW"/>
</dbReference>
<dbReference type="Pfam" id="PF02518">
    <property type="entry name" value="HATPase_c"/>
    <property type="match status" value="1"/>
</dbReference>
<dbReference type="SMART" id="SM00387">
    <property type="entry name" value="HATPase_c"/>
    <property type="match status" value="1"/>
</dbReference>
<keyword evidence="6" id="KW-0812">Transmembrane</keyword>
<keyword evidence="3 8" id="KW-0418">Kinase</keyword>
<keyword evidence="5" id="KW-0902">Two-component regulatory system</keyword>
<dbReference type="Pfam" id="PF06580">
    <property type="entry name" value="His_kinase"/>
    <property type="match status" value="1"/>
</dbReference>
<evidence type="ECO:0000256" key="3">
    <source>
        <dbReference type="ARBA" id="ARBA00022777"/>
    </source>
</evidence>
<dbReference type="AlphaFoldDB" id="A0A1H3U184"/>
<protein>
    <submittedName>
        <fullName evidence="8">Two-component system, sensor histidine kinase YesM</fullName>
    </submittedName>
</protein>
<reference evidence="9" key="1">
    <citation type="submission" date="2016-10" db="EMBL/GenBank/DDBJ databases">
        <authorList>
            <person name="Varghese N."/>
            <person name="Submissions S."/>
        </authorList>
    </citation>
    <scope>NUCLEOTIDE SEQUENCE [LARGE SCALE GENOMIC DNA]</scope>
    <source>
        <strain evidence="9">SP</strain>
    </source>
</reference>
<accession>A0A1H3U184</accession>
<dbReference type="InterPro" id="IPR010559">
    <property type="entry name" value="Sig_transdc_His_kin_internal"/>
</dbReference>
<dbReference type="EMBL" id="FNPI01000017">
    <property type="protein sequence ID" value="SDZ56183.1"/>
    <property type="molecule type" value="Genomic_DNA"/>
</dbReference>
<evidence type="ECO:0000256" key="6">
    <source>
        <dbReference type="SAM" id="Phobius"/>
    </source>
</evidence>
<dbReference type="InterPro" id="IPR050640">
    <property type="entry name" value="Bact_2-comp_sensor_kinase"/>
</dbReference>
<sequence>MMLYRLKKWNTLRNQIFVVFITVMVIVLVIVGIITYQVVSVLLKNNAEKQIQQTAIQASGRIDILYEHLDNLTLQAATNSFVQEILLQEVLGNPASFNQRQSIMQVMNLYQAYSKGIDTFELYSHDGRRLFPLHDGFLSDRIGSEWIEKTEEERGRMVWAGKDPNDPSSYLALRQVNLFDRWFSPGGYLLIKVKENYIQIEESTQEDEYMILVDSNGSPIISNYEGDIDGILQNQQQDITINGLDYMLVTQQSKMTNWTTVILTPVRMITEDISVLRSAIIFSGAIGFFIFLLFSFLLSTVITRPIIKLTKTMRFGKLGALVSHKGDSSTYEINELNKTYNQMVETMNHLIQVVYEKEIIRSRSELKALQAQINPHFLYNTLDALYWSLEEKGEEQLAEYVLDMSDFFRYTITNRKEDDWVTLKEELDHIERYMKIMRVRFGERLTWYVSVPEEYADVKIPKLLIQPIVENAILHGVGNKAGKGVVKVAVEPNEAASWLKINVKDDGAGMDKETIQTILQSFKKENLTYLKGTGMALVNCNKRLELYYKNDSTRGISIDSVAGKGTCVAFEIPIVEDEHELLENDTDRR</sequence>
<evidence type="ECO:0000256" key="5">
    <source>
        <dbReference type="ARBA" id="ARBA00023012"/>
    </source>
</evidence>
<dbReference type="Gene3D" id="3.30.565.10">
    <property type="entry name" value="Histidine kinase-like ATPase, C-terminal domain"/>
    <property type="match status" value="1"/>
</dbReference>
<evidence type="ECO:0000256" key="4">
    <source>
        <dbReference type="ARBA" id="ARBA00022840"/>
    </source>
</evidence>
<dbReference type="PANTHER" id="PTHR34220:SF7">
    <property type="entry name" value="SENSOR HISTIDINE KINASE YPDA"/>
    <property type="match status" value="1"/>
</dbReference>
<keyword evidence="9" id="KW-1185">Reference proteome</keyword>
<evidence type="ECO:0000313" key="8">
    <source>
        <dbReference type="EMBL" id="SDZ56183.1"/>
    </source>
</evidence>
<evidence type="ECO:0000259" key="7">
    <source>
        <dbReference type="PROSITE" id="PS50109"/>
    </source>
</evidence>
<dbReference type="GO" id="GO:0000155">
    <property type="term" value="F:phosphorelay sensor kinase activity"/>
    <property type="evidence" value="ECO:0007669"/>
    <property type="project" value="InterPro"/>
</dbReference>
<evidence type="ECO:0000313" key="9">
    <source>
        <dbReference type="Proteomes" id="UP000198935"/>
    </source>
</evidence>
<dbReference type="Gene3D" id="6.10.340.10">
    <property type="match status" value="1"/>
</dbReference>
<evidence type="ECO:0000256" key="2">
    <source>
        <dbReference type="ARBA" id="ARBA00022741"/>
    </source>
</evidence>
<feature type="transmembrane region" description="Helical" evidence="6">
    <location>
        <begin position="16"/>
        <end position="39"/>
    </location>
</feature>
<keyword evidence="6" id="KW-0472">Membrane</keyword>
<feature type="transmembrane region" description="Helical" evidence="6">
    <location>
        <begin position="280"/>
        <end position="307"/>
    </location>
</feature>
<keyword evidence="1" id="KW-0808">Transferase</keyword>
<keyword evidence="4" id="KW-0067">ATP-binding</keyword>
<dbReference type="PANTHER" id="PTHR34220">
    <property type="entry name" value="SENSOR HISTIDINE KINASE YPDA"/>
    <property type="match status" value="1"/>
</dbReference>
<keyword evidence="6" id="KW-1133">Transmembrane helix</keyword>
<dbReference type="GO" id="GO:0016020">
    <property type="term" value="C:membrane"/>
    <property type="evidence" value="ECO:0007669"/>
    <property type="project" value="InterPro"/>
</dbReference>
<name>A0A1H3U184_9BACI</name>